<dbReference type="AlphaFoldDB" id="A0A7S8EBE4"/>
<dbReference type="KEGG" id="pmet:G4Y79_05550"/>
<proteinExistence type="predicted"/>
<name>A0A7S8EBE4_9CHLR</name>
<feature type="transmembrane region" description="Helical" evidence="2">
    <location>
        <begin position="12"/>
        <end position="32"/>
    </location>
</feature>
<sequence>MTKHPGKQNLIATVNPGIIITLWVIGLLLLSACEPQRAHPSDEVLPSPPPLADLMQITLSEPLVLALNENESAAVVYMGEGPIRVQAAPILDSEPLDVVLLVLDANFNQIAYKDGTSEGLEQIAYLPLKGPAPYIIQIDSFNGLQAGEVEVTVSEPEADNDSRSLEVNLRQGATYHYELAASAGMTYTVTARALDEDRDLRLSVYDAEGNLIFNNDDFSNDDHHRDAQSSEDESLGPRDAQVGFSVAADELLTIDVGEYLGRAVQLMLEITPTGS</sequence>
<dbReference type="EMBL" id="CP062983">
    <property type="protein sequence ID" value="QPC83846.1"/>
    <property type="molecule type" value="Genomic_DNA"/>
</dbReference>
<evidence type="ECO:0000256" key="2">
    <source>
        <dbReference type="SAM" id="Phobius"/>
    </source>
</evidence>
<reference evidence="3 4" key="1">
    <citation type="submission" date="2020-02" db="EMBL/GenBank/DDBJ databases">
        <authorList>
            <person name="Zheng R.K."/>
            <person name="Sun C.M."/>
        </authorList>
    </citation>
    <scope>NUCLEOTIDE SEQUENCE [LARGE SCALE GENOMIC DNA]</scope>
    <source>
        <strain evidence="4">rifampicinis</strain>
    </source>
</reference>
<dbReference type="Proteomes" id="UP000594468">
    <property type="component" value="Chromosome"/>
</dbReference>
<keyword evidence="2" id="KW-1133">Transmembrane helix</keyword>
<dbReference type="RefSeq" id="WP_195171910.1">
    <property type="nucleotide sequence ID" value="NZ_CP062983.1"/>
</dbReference>
<dbReference type="PROSITE" id="PS51257">
    <property type="entry name" value="PROKAR_LIPOPROTEIN"/>
    <property type="match status" value="1"/>
</dbReference>
<feature type="region of interest" description="Disordered" evidence="1">
    <location>
        <begin position="215"/>
        <end position="238"/>
    </location>
</feature>
<accession>A0A7S8EBE4</accession>
<protein>
    <submittedName>
        <fullName evidence="3">Uncharacterized protein</fullName>
    </submittedName>
</protein>
<keyword evidence="2" id="KW-0812">Transmembrane</keyword>
<keyword evidence="2" id="KW-0472">Membrane</keyword>
<gene>
    <name evidence="3" type="ORF">G4Y79_05550</name>
</gene>
<keyword evidence="4" id="KW-1185">Reference proteome</keyword>
<evidence type="ECO:0000313" key="4">
    <source>
        <dbReference type="Proteomes" id="UP000594468"/>
    </source>
</evidence>
<organism evidence="3 4">
    <name type="scientific">Phototrophicus methaneseepsis</name>
    <dbReference type="NCBI Taxonomy" id="2710758"/>
    <lineage>
        <taxon>Bacteria</taxon>
        <taxon>Bacillati</taxon>
        <taxon>Chloroflexota</taxon>
        <taxon>Candidatus Thermofontia</taxon>
        <taxon>Phototrophicales</taxon>
        <taxon>Phototrophicaceae</taxon>
        <taxon>Phototrophicus</taxon>
    </lineage>
</organism>
<evidence type="ECO:0000313" key="3">
    <source>
        <dbReference type="EMBL" id="QPC83846.1"/>
    </source>
</evidence>
<evidence type="ECO:0000256" key="1">
    <source>
        <dbReference type="SAM" id="MobiDB-lite"/>
    </source>
</evidence>